<feature type="transmembrane region" description="Helical" evidence="1">
    <location>
        <begin position="23"/>
        <end position="46"/>
    </location>
</feature>
<dbReference type="STRING" id="314276.OS145_08452"/>
<comment type="caution">
    <text evidence="2">The sequence shown here is derived from an EMBL/GenBank/DDBJ whole genome shotgun (WGS) entry which is preliminary data.</text>
</comment>
<name>A0A348WN84_9GAMM</name>
<protein>
    <submittedName>
        <fullName evidence="2">MFS transporter permease</fullName>
    </submittedName>
</protein>
<dbReference type="Proteomes" id="UP000262878">
    <property type="component" value="Unassembled WGS sequence"/>
</dbReference>
<keyword evidence="1" id="KW-1133">Transmembrane helix</keyword>
<evidence type="ECO:0000313" key="2">
    <source>
        <dbReference type="EMBL" id="HAR55996.1"/>
    </source>
</evidence>
<accession>A0A348WN84</accession>
<sequence length="52" mass="5213">VSNTVMGVILLAGILLGWLDASYGVAAVLWLLVGIGVLATLSSLSLKNVSGS</sequence>
<evidence type="ECO:0000256" key="1">
    <source>
        <dbReference type="SAM" id="Phobius"/>
    </source>
</evidence>
<keyword evidence="1" id="KW-0472">Membrane</keyword>
<evidence type="ECO:0000313" key="3">
    <source>
        <dbReference type="Proteomes" id="UP000262878"/>
    </source>
</evidence>
<dbReference type="AlphaFoldDB" id="A0A348WN84"/>
<keyword evidence="1" id="KW-0812">Transmembrane</keyword>
<gene>
    <name evidence="2" type="ORF">DCR58_04325</name>
</gene>
<reference evidence="2 3" key="1">
    <citation type="journal article" date="2018" name="Nat. Biotechnol.">
        <title>A standardized bacterial taxonomy based on genome phylogeny substantially revises the tree of life.</title>
        <authorList>
            <person name="Parks D.H."/>
            <person name="Chuvochina M."/>
            <person name="Waite D.W."/>
            <person name="Rinke C."/>
            <person name="Skarshewski A."/>
            <person name="Chaumeil P.A."/>
            <person name="Hugenholtz P."/>
        </authorList>
    </citation>
    <scope>NUCLEOTIDE SEQUENCE [LARGE SCALE GENOMIC DNA]</scope>
    <source>
        <strain evidence="2">UBA9360</strain>
    </source>
</reference>
<organism evidence="2 3">
    <name type="scientific">Idiomarina baltica</name>
    <dbReference type="NCBI Taxonomy" id="190892"/>
    <lineage>
        <taxon>Bacteria</taxon>
        <taxon>Pseudomonadati</taxon>
        <taxon>Pseudomonadota</taxon>
        <taxon>Gammaproteobacteria</taxon>
        <taxon>Alteromonadales</taxon>
        <taxon>Idiomarinaceae</taxon>
        <taxon>Idiomarina</taxon>
    </lineage>
</organism>
<proteinExistence type="predicted"/>
<dbReference type="EMBL" id="DMUP01000095">
    <property type="protein sequence ID" value="HAR55996.1"/>
    <property type="molecule type" value="Genomic_DNA"/>
</dbReference>
<feature type="non-terminal residue" evidence="2">
    <location>
        <position position="1"/>
    </location>
</feature>